<dbReference type="InterPro" id="IPR047055">
    <property type="entry name" value="MotA-like"/>
</dbReference>
<dbReference type="EMBL" id="FUYA01000005">
    <property type="protein sequence ID" value="SKA73591.1"/>
    <property type="molecule type" value="Genomic_DNA"/>
</dbReference>
<keyword evidence="4 7" id="KW-1133">Transmembrane helix</keyword>
<proteinExistence type="inferred from homology"/>
<dbReference type="Pfam" id="PF01618">
    <property type="entry name" value="MotA_ExbB"/>
    <property type="match status" value="1"/>
</dbReference>
<dbReference type="RefSeq" id="WP_078685160.1">
    <property type="nucleotide sequence ID" value="NZ_FUYA01000005.1"/>
</dbReference>
<organism evidence="9 10">
    <name type="scientific">Desulfobaculum bizertense DSM 18034</name>
    <dbReference type="NCBI Taxonomy" id="1121442"/>
    <lineage>
        <taxon>Bacteria</taxon>
        <taxon>Pseudomonadati</taxon>
        <taxon>Thermodesulfobacteriota</taxon>
        <taxon>Desulfovibrionia</taxon>
        <taxon>Desulfovibrionales</taxon>
        <taxon>Desulfovibrionaceae</taxon>
        <taxon>Desulfobaculum</taxon>
    </lineage>
</organism>
<comment type="similarity">
    <text evidence="6">Belongs to the exbB/tolQ family.</text>
</comment>
<dbReference type="Proteomes" id="UP000189733">
    <property type="component" value="Unassembled WGS sequence"/>
</dbReference>
<reference evidence="9 10" key="1">
    <citation type="submission" date="2017-02" db="EMBL/GenBank/DDBJ databases">
        <authorList>
            <person name="Peterson S.W."/>
        </authorList>
    </citation>
    <scope>NUCLEOTIDE SEQUENCE [LARGE SCALE GENOMIC DNA]</scope>
    <source>
        <strain evidence="9 10">DSM 18034</strain>
    </source>
</reference>
<comment type="subcellular location">
    <subcellularLocation>
        <location evidence="1">Cell membrane</location>
        <topology evidence="1">Multi-pass membrane protein</topology>
    </subcellularLocation>
    <subcellularLocation>
        <location evidence="6">Membrane</location>
        <topology evidence="6">Multi-pass membrane protein</topology>
    </subcellularLocation>
</comment>
<dbReference type="AlphaFoldDB" id="A0A1T4WA57"/>
<keyword evidence="10" id="KW-1185">Reference proteome</keyword>
<dbReference type="PANTHER" id="PTHR30433:SF2">
    <property type="entry name" value="MOTILITY PROTEIN A"/>
    <property type="match status" value="1"/>
</dbReference>
<accession>A0A1T4WA57</accession>
<evidence type="ECO:0000256" key="7">
    <source>
        <dbReference type="SAM" id="Phobius"/>
    </source>
</evidence>
<gene>
    <name evidence="9" type="ORF">SAMN02745702_01884</name>
</gene>
<evidence type="ECO:0000313" key="10">
    <source>
        <dbReference type="Proteomes" id="UP000189733"/>
    </source>
</evidence>
<evidence type="ECO:0000256" key="3">
    <source>
        <dbReference type="ARBA" id="ARBA00022692"/>
    </source>
</evidence>
<dbReference type="OrthoDB" id="9806929at2"/>
<name>A0A1T4WA57_9BACT</name>
<dbReference type="GO" id="GO:0015031">
    <property type="term" value="P:protein transport"/>
    <property type="evidence" value="ECO:0007669"/>
    <property type="project" value="UniProtKB-KW"/>
</dbReference>
<dbReference type="InterPro" id="IPR002898">
    <property type="entry name" value="MotA_ExbB_proton_chnl"/>
</dbReference>
<dbReference type="GO" id="GO:0006935">
    <property type="term" value="P:chemotaxis"/>
    <property type="evidence" value="ECO:0007669"/>
    <property type="project" value="InterPro"/>
</dbReference>
<evidence type="ECO:0000259" key="8">
    <source>
        <dbReference type="Pfam" id="PF01618"/>
    </source>
</evidence>
<feature type="domain" description="MotA/TolQ/ExbB proton channel" evidence="8">
    <location>
        <begin position="99"/>
        <end position="215"/>
    </location>
</feature>
<keyword evidence="2" id="KW-1003">Cell membrane</keyword>
<evidence type="ECO:0000256" key="1">
    <source>
        <dbReference type="ARBA" id="ARBA00004651"/>
    </source>
</evidence>
<dbReference type="PANTHER" id="PTHR30433">
    <property type="entry name" value="CHEMOTAXIS PROTEIN MOTA"/>
    <property type="match status" value="1"/>
</dbReference>
<keyword evidence="6" id="KW-0813">Transport</keyword>
<dbReference type="STRING" id="1121442.SAMN02745702_01884"/>
<feature type="transmembrane region" description="Helical" evidence="7">
    <location>
        <begin position="146"/>
        <end position="167"/>
    </location>
</feature>
<keyword evidence="5 7" id="KW-0472">Membrane</keyword>
<evidence type="ECO:0000313" key="9">
    <source>
        <dbReference type="EMBL" id="SKA73591.1"/>
    </source>
</evidence>
<dbReference type="GO" id="GO:0071978">
    <property type="term" value="P:bacterial-type flagellum-dependent swarming motility"/>
    <property type="evidence" value="ECO:0007669"/>
    <property type="project" value="InterPro"/>
</dbReference>
<feature type="transmembrane region" description="Helical" evidence="7">
    <location>
        <begin position="179"/>
        <end position="201"/>
    </location>
</feature>
<keyword evidence="6" id="KW-0653">Protein transport</keyword>
<evidence type="ECO:0000256" key="4">
    <source>
        <dbReference type="ARBA" id="ARBA00022989"/>
    </source>
</evidence>
<keyword evidence="3 7" id="KW-0812">Transmembrane</keyword>
<evidence type="ECO:0000256" key="5">
    <source>
        <dbReference type="ARBA" id="ARBA00023136"/>
    </source>
</evidence>
<evidence type="ECO:0000256" key="2">
    <source>
        <dbReference type="ARBA" id="ARBA00022475"/>
    </source>
</evidence>
<evidence type="ECO:0000256" key="6">
    <source>
        <dbReference type="RuleBase" id="RU004057"/>
    </source>
</evidence>
<dbReference type="GO" id="GO:0005886">
    <property type="term" value="C:plasma membrane"/>
    <property type="evidence" value="ECO:0007669"/>
    <property type="project" value="UniProtKB-SubCell"/>
</dbReference>
<sequence>MDIATFLGSLIGFVLVLGAILIGGDISLFVNVPGLMIVMGGTFAAICVTFPIRDVVDAHKIALSMFMKKKGKVDDVVNVMVRIAEISRREGLLALENIQTDNPILKKACQLIADSADGQIIRDTLMIEISTMKRKHNIFIEVFQKLAGYAPAFGMIGTLIGLVQMLAKMDDPSTLGPAMAVAILTTFYGTIMANLVFLPFAGKMRARTSQEELHLQIIFEGAKSILENNNPRLVYEKLSSFIPPKERKSAR</sequence>
<feature type="transmembrane region" description="Helical" evidence="7">
    <location>
        <begin position="28"/>
        <end position="50"/>
    </location>
</feature>
<protein>
    <submittedName>
        <fullName evidence="9">Chemotaxis protein MotA</fullName>
    </submittedName>
</protein>